<feature type="compositionally biased region" description="Pro residues" evidence="9">
    <location>
        <begin position="502"/>
        <end position="512"/>
    </location>
</feature>
<dbReference type="RefSeq" id="WP_364445171.1">
    <property type="nucleotide sequence ID" value="NZ_JBFARM010000002.1"/>
</dbReference>
<dbReference type="SUPFAM" id="SSF56112">
    <property type="entry name" value="Protein kinase-like (PK-like)"/>
    <property type="match status" value="1"/>
</dbReference>
<proteinExistence type="predicted"/>
<dbReference type="InterPro" id="IPR011009">
    <property type="entry name" value="Kinase-like_dom_sf"/>
</dbReference>
<dbReference type="Gene3D" id="1.10.510.10">
    <property type="entry name" value="Transferase(Phosphotransferase) domain 1"/>
    <property type="match status" value="1"/>
</dbReference>
<keyword evidence="5 11" id="KW-0418">Kinase</keyword>
<protein>
    <recommendedName>
        <fullName evidence="1">non-specific serine/threonine protein kinase</fullName>
        <ecNumber evidence="1">2.7.11.1</ecNumber>
    </recommendedName>
</protein>
<keyword evidence="6" id="KW-0067">ATP-binding</keyword>
<accession>A0ABV3GWS4</accession>
<dbReference type="EMBL" id="JBFARM010000002">
    <property type="protein sequence ID" value="MEV4284733.1"/>
    <property type="molecule type" value="Genomic_DNA"/>
</dbReference>
<evidence type="ECO:0000256" key="2">
    <source>
        <dbReference type="ARBA" id="ARBA00022527"/>
    </source>
</evidence>
<dbReference type="Gene3D" id="3.30.200.20">
    <property type="entry name" value="Phosphorylase Kinase, domain 1"/>
    <property type="match status" value="1"/>
</dbReference>
<evidence type="ECO:0000313" key="12">
    <source>
        <dbReference type="Proteomes" id="UP001552427"/>
    </source>
</evidence>
<feature type="compositionally biased region" description="Pro residues" evidence="9">
    <location>
        <begin position="387"/>
        <end position="397"/>
    </location>
</feature>
<dbReference type="PANTHER" id="PTHR43671">
    <property type="entry name" value="SERINE/THREONINE-PROTEIN KINASE NEK"/>
    <property type="match status" value="1"/>
</dbReference>
<name>A0ABV3GWS4_9ACTN</name>
<gene>
    <name evidence="11" type="ORF">AB0K40_04455</name>
</gene>
<feature type="compositionally biased region" description="Low complexity" evidence="9">
    <location>
        <begin position="513"/>
        <end position="525"/>
    </location>
</feature>
<evidence type="ECO:0000256" key="1">
    <source>
        <dbReference type="ARBA" id="ARBA00012513"/>
    </source>
</evidence>
<dbReference type="InterPro" id="IPR000719">
    <property type="entry name" value="Prot_kinase_dom"/>
</dbReference>
<comment type="catalytic activity">
    <reaction evidence="8">
        <text>L-seryl-[protein] + ATP = O-phospho-L-seryl-[protein] + ADP + H(+)</text>
        <dbReference type="Rhea" id="RHEA:17989"/>
        <dbReference type="Rhea" id="RHEA-COMP:9863"/>
        <dbReference type="Rhea" id="RHEA-COMP:11604"/>
        <dbReference type="ChEBI" id="CHEBI:15378"/>
        <dbReference type="ChEBI" id="CHEBI:29999"/>
        <dbReference type="ChEBI" id="CHEBI:30616"/>
        <dbReference type="ChEBI" id="CHEBI:83421"/>
        <dbReference type="ChEBI" id="CHEBI:456216"/>
        <dbReference type="EC" id="2.7.11.1"/>
    </reaction>
</comment>
<evidence type="ECO:0000256" key="5">
    <source>
        <dbReference type="ARBA" id="ARBA00022777"/>
    </source>
</evidence>
<feature type="region of interest" description="Disordered" evidence="9">
    <location>
        <begin position="502"/>
        <end position="542"/>
    </location>
</feature>
<evidence type="ECO:0000256" key="6">
    <source>
        <dbReference type="ARBA" id="ARBA00022840"/>
    </source>
</evidence>
<sequence>MPNVEPLRAGDPAAAGPYRLIGRLGSGGRGAGYLGRARDGRPVAVKLLPEVLADRERLVRELTVARRTEPSCLARVLDAATGERPYVVREYVDGPTLEQAAPAPAGELPRLAVAVATGLNALHQAGIAHLALKPANVLLGPGGALVADYGIAGAYGAVVRGAGTAADGTGTARAGGAGAPAYLSGGGGTPAYLPGGVGAPAYLPDGGGTPAYLAPEQIAGLPGGAPADVFAWAAVVGFAATGVPPFGDGSPAEIAERVLRGEPQLDGLPAPLHEVVTACLAKDPAARPTMREVLLHLIGTAAPTPDDDFATPAATQEFRPPSLPLRAPHASPRDPRLPHPAPQLPRQDPQALLRGPQLPGLDPQASLRDSHLSHPDPQAPFQDPHVPRPGPYVPPPESNLSSPAAQARDTGTLLVRPFAASAQPGQGRATAPPPDWTAFHRFEQPRVEDGQRSAFVDVLVTGEAPATPTSRGRRVRMALITTVSGVLVPVLAAAIVWLTPTEPPRPEPPAAPPGSSRAAEPSPARLQVTRLRPHGTGNDGCWTPGEVTVRALAARTGGPLTIRYAWLVDGAPAGATASTLIPGNGQRYLTSPRALTADPPPEGATRRVTLRITSPVVVQRSVTLTLCAAG</sequence>
<dbReference type="PROSITE" id="PS50011">
    <property type="entry name" value="PROTEIN_KINASE_DOM"/>
    <property type="match status" value="1"/>
</dbReference>
<evidence type="ECO:0000256" key="7">
    <source>
        <dbReference type="ARBA" id="ARBA00047899"/>
    </source>
</evidence>
<evidence type="ECO:0000256" key="9">
    <source>
        <dbReference type="SAM" id="MobiDB-lite"/>
    </source>
</evidence>
<keyword evidence="4" id="KW-0547">Nucleotide-binding</keyword>
<comment type="catalytic activity">
    <reaction evidence="7">
        <text>L-threonyl-[protein] + ATP = O-phospho-L-threonyl-[protein] + ADP + H(+)</text>
        <dbReference type="Rhea" id="RHEA:46608"/>
        <dbReference type="Rhea" id="RHEA-COMP:11060"/>
        <dbReference type="Rhea" id="RHEA-COMP:11605"/>
        <dbReference type="ChEBI" id="CHEBI:15378"/>
        <dbReference type="ChEBI" id="CHEBI:30013"/>
        <dbReference type="ChEBI" id="CHEBI:30616"/>
        <dbReference type="ChEBI" id="CHEBI:61977"/>
        <dbReference type="ChEBI" id="CHEBI:456216"/>
        <dbReference type="EC" id="2.7.11.1"/>
    </reaction>
</comment>
<dbReference type="CDD" id="cd14014">
    <property type="entry name" value="STKc_PknB_like"/>
    <property type="match status" value="1"/>
</dbReference>
<evidence type="ECO:0000259" key="10">
    <source>
        <dbReference type="PROSITE" id="PS50011"/>
    </source>
</evidence>
<evidence type="ECO:0000256" key="4">
    <source>
        <dbReference type="ARBA" id="ARBA00022741"/>
    </source>
</evidence>
<dbReference type="Pfam" id="PF00069">
    <property type="entry name" value="Pkinase"/>
    <property type="match status" value="1"/>
</dbReference>
<keyword evidence="12" id="KW-1185">Reference proteome</keyword>
<comment type="caution">
    <text evidence="11">The sequence shown here is derived from an EMBL/GenBank/DDBJ whole genome shotgun (WGS) entry which is preliminary data.</text>
</comment>
<dbReference type="EC" id="2.7.11.1" evidence="1"/>
<dbReference type="Proteomes" id="UP001552427">
    <property type="component" value="Unassembled WGS sequence"/>
</dbReference>
<feature type="region of interest" description="Disordered" evidence="9">
    <location>
        <begin position="302"/>
        <end position="408"/>
    </location>
</feature>
<evidence type="ECO:0000313" key="11">
    <source>
        <dbReference type="EMBL" id="MEV4284733.1"/>
    </source>
</evidence>
<evidence type="ECO:0000256" key="8">
    <source>
        <dbReference type="ARBA" id="ARBA00048679"/>
    </source>
</evidence>
<dbReference type="PANTHER" id="PTHR43671:SF98">
    <property type="entry name" value="SERINE_THREONINE-PROTEIN KINASE NEK11"/>
    <property type="match status" value="1"/>
</dbReference>
<reference evidence="11 12" key="1">
    <citation type="submission" date="2024-06" db="EMBL/GenBank/DDBJ databases">
        <title>The Natural Products Discovery Center: Release of the First 8490 Sequenced Strains for Exploring Actinobacteria Biosynthetic Diversity.</title>
        <authorList>
            <person name="Kalkreuter E."/>
            <person name="Kautsar S.A."/>
            <person name="Yang D."/>
            <person name="Bader C.D."/>
            <person name="Teijaro C.N."/>
            <person name="Fluegel L."/>
            <person name="Davis C.M."/>
            <person name="Simpson J.R."/>
            <person name="Lauterbach L."/>
            <person name="Steele A.D."/>
            <person name="Gui C."/>
            <person name="Meng S."/>
            <person name="Li G."/>
            <person name="Viehrig K."/>
            <person name="Ye F."/>
            <person name="Su P."/>
            <person name="Kiefer A.F."/>
            <person name="Nichols A."/>
            <person name="Cepeda A.J."/>
            <person name="Yan W."/>
            <person name="Fan B."/>
            <person name="Jiang Y."/>
            <person name="Adhikari A."/>
            <person name="Zheng C.-J."/>
            <person name="Schuster L."/>
            <person name="Cowan T.M."/>
            <person name="Smanski M.J."/>
            <person name="Chevrette M.G."/>
            <person name="De Carvalho L.P.S."/>
            <person name="Shen B."/>
        </authorList>
    </citation>
    <scope>NUCLEOTIDE SEQUENCE [LARGE SCALE GENOMIC DNA]</scope>
    <source>
        <strain evidence="11 12">NPDC049574</strain>
    </source>
</reference>
<keyword evidence="2" id="KW-0723">Serine/threonine-protein kinase</keyword>
<dbReference type="InterPro" id="IPR050660">
    <property type="entry name" value="NEK_Ser/Thr_kinase"/>
</dbReference>
<organism evidence="11 12">
    <name type="scientific">Nonomuraea bangladeshensis</name>
    <dbReference type="NCBI Taxonomy" id="404385"/>
    <lineage>
        <taxon>Bacteria</taxon>
        <taxon>Bacillati</taxon>
        <taxon>Actinomycetota</taxon>
        <taxon>Actinomycetes</taxon>
        <taxon>Streptosporangiales</taxon>
        <taxon>Streptosporangiaceae</taxon>
        <taxon>Nonomuraea</taxon>
    </lineage>
</organism>
<evidence type="ECO:0000256" key="3">
    <source>
        <dbReference type="ARBA" id="ARBA00022679"/>
    </source>
</evidence>
<keyword evidence="3 11" id="KW-0808">Transferase</keyword>
<feature type="domain" description="Protein kinase" evidence="10">
    <location>
        <begin position="18"/>
        <end position="299"/>
    </location>
</feature>
<dbReference type="GO" id="GO:0004674">
    <property type="term" value="F:protein serine/threonine kinase activity"/>
    <property type="evidence" value="ECO:0007669"/>
    <property type="project" value="UniProtKB-EC"/>
</dbReference>